<dbReference type="GO" id="GO:0016020">
    <property type="term" value="C:membrane"/>
    <property type="evidence" value="ECO:0007669"/>
    <property type="project" value="TreeGrafter"/>
</dbReference>
<keyword evidence="3" id="KW-0012">Acyltransferase</keyword>
<feature type="transmembrane region" description="Helical" evidence="1">
    <location>
        <begin position="406"/>
        <end position="424"/>
    </location>
</feature>
<dbReference type="InterPro" id="IPR002656">
    <property type="entry name" value="Acyl_transf_3_dom"/>
</dbReference>
<gene>
    <name evidence="3" type="ORF">EA797_06945</name>
</gene>
<evidence type="ECO:0000256" key="1">
    <source>
        <dbReference type="SAM" id="Phobius"/>
    </source>
</evidence>
<evidence type="ECO:0000313" key="3">
    <source>
        <dbReference type="EMBL" id="RMH92438.1"/>
    </source>
</evidence>
<feature type="transmembrane region" description="Helical" evidence="1">
    <location>
        <begin position="355"/>
        <end position="374"/>
    </location>
</feature>
<feature type="transmembrane region" description="Helical" evidence="1">
    <location>
        <begin position="291"/>
        <end position="312"/>
    </location>
</feature>
<feature type="transmembrane region" description="Helical" evidence="1">
    <location>
        <begin position="318"/>
        <end position="343"/>
    </location>
</feature>
<organism evidence="3 4">
    <name type="scientific">Stutzerimonas zhaodongensis</name>
    <dbReference type="NCBI Taxonomy" id="1176257"/>
    <lineage>
        <taxon>Bacteria</taxon>
        <taxon>Pseudomonadati</taxon>
        <taxon>Pseudomonadota</taxon>
        <taxon>Gammaproteobacteria</taxon>
        <taxon>Pseudomonadales</taxon>
        <taxon>Pseudomonadaceae</taxon>
        <taxon>Stutzerimonas</taxon>
    </lineage>
</organism>
<feature type="transmembrane region" description="Helical" evidence="1">
    <location>
        <begin position="115"/>
        <end position="138"/>
    </location>
</feature>
<dbReference type="PANTHER" id="PTHR23028:SF53">
    <property type="entry name" value="ACYL_TRANSF_3 DOMAIN-CONTAINING PROTEIN"/>
    <property type="match status" value="1"/>
</dbReference>
<dbReference type="GO" id="GO:0009103">
    <property type="term" value="P:lipopolysaccharide biosynthetic process"/>
    <property type="evidence" value="ECO:0007669"/>
    <property type="project" value="TreeGrafter"/>
</dbReference>
<evidence type="ECO:0000259" key="2">
    <source>
        <dbReference type="Pfam" id="PF01757"/>
    </source>
</evidence>
<feature type="transmembrane region" description="Helical" evidence="1">
    <location>
        <begin position="229"/>
        <end position="246"/>
    </location>
</feature>
<dbReference type="InterPro" id="IPR050879">
    <property type="entry name" value="Acyltransferase_3"/>
</dbReference>
<sequence length="446" mass="50838">MRNIERLAAAQRPTPWWHFAGDKAGQCVGQVSKEKFIGLEWLRFSLGMYIVCFHTLHNYAEEYLPGWLADMTGVGFFATSSFFVLSGFLLAHVYCQQGQLREPGRSFLSRRFANLYPLHLFSLALTGVVLFIIAKLGIPPDDVKATLRFVVYDTNEDLGDASREALEHYMGNGELLLNFVLQLLMLQAWNPYYLTFNPPLWSISTLFFFYLTFPLLAPRLMNLRHKGPWLGVIMVIYLLPPLWAVLQQEYGIPITGMLHRMPLLRLPEFLGGILLYGLFRDMQIQERVPRLGGRLLMASFVLGCFVAAIWLLKGEKYWYFLLHNGLLLPSQLALIYLFALISTPASTGLNRWSQRLGAASLPLFVLHVPVFILFSRSEKLLGVFSPGCINAWSECATQAGEQSLSLWFYPIYLLLTVAICLWAQEHAVVPTRKRLLRWLPVQPKSA</sequence>
<dbReference type="Proteomes" id="UP000269774">
    <property type="component" value="Unassembled WGS sequence"/>
</dbReference>
<name>A0A3M2HTT1_9GAMM</name>
<feature type="transmembrane region" description="Helical" evidence="1">
    <location>
        <begin position="258"/>
        <end position="279"/>
    </location>
</feature>
<keyword evidence="1" id="KW-1133">Transmembrane helix</keyword>
<keyword evidence="1" id="KW-0472">Membrane</keyword>
<feature type="domain" description="Acyltransferase 3" evidence="2">
    <location>
        <begin position="37"/>
        <end position="422"/>
    </location>
</feature>
<dbReference type="AlphaFoldDB" id="A0A3M2HTT1"/>
<keyword evidence="1" id="KW-0812">Transmembrane</keyword>
<evidence type="ECO:0000313" key="4">
    <source>
        <dbReference type="Proteomes" id="UP000269774"/>
    </source>
</evidence>
<comment type="caution">
    <text evidence="3">The sequence shown here is derived from an EMBL/GenBank/DDBJ whole genome shotgun (WGS) entry which is preliminary data.</text>
</comment>
<dbReference type="PANTHER" id="PTHR23028">
    <property type="entry name" value="ACETYLTRANSFERASE"/>
    <property type="match status" value="1"/>
</dbReference>
<reference evidence="3 4" key="1">
    <citation type="submission" date="2018-10" db="EMBL/GenBank/DDBJ databases">
        <title>Pseudomonas zhaodongensis NEAU-ST5-21(T) genome.</title>
        <authorList>
            <person name="Peng J."/>
            <person name="Liu Z.-P."/>
        </authorList>
    </citation>
    <scope>NUCLEOTIDE SEQUENCE [LARGE SCALE GENOMIC DNA]</scope>
    <source>
        <strain evidence="3 4">NEAU-ST5-21</strain>
    </source>
</reference>
<feature type="transmembrane region" description="Helical" evidence="1">
    <location>
        <begin position="199"/>
        <end position="217"/>
    </location>
</feature>
<dbReference type="OrthoDB" id="9796461at2"/>
<dbReference type="RefSeq" id="WP_122164383.1">
    <property type="nucleotide sequence ID" value="NZ_JAMOIB010000001.1"/>
</dbReference>
<proteinExistence type="predicted"/>
<feature type="transmembrane region" description="Helical" evidence="1">
    <location>
        <begin position="41"/>
        <end position="60"/>
    </location>
</feature>
<keyword evidence="4" id="KW-1185">Reference proteome</keyword>
<keyword evidence="3" id="KW-0808">Transferase</keyword>
<feature type="transmembrane region" description="Helical" evidence="1">
    <location>
        <begin position="72"/>
        <end position="94"/>
    </location>
</feature>
<dbReference type="GO" id="GO:0016747">
    <property type="term" value="F:acyltransferase activity, transferring groups other than amino-acyl groups"/>
    <property type="evidence" value="ECO:0007669"/>
    <property type="project" value="InterPro"/>
</dbReference>
<protein>
    <submittedName>
        <fullName evidence="3">Acyltransferase</fullName>
    </submittedName>
</protein>
<dbReference type="Pfam" id="PF01757">
    <property type="entry name" value="Acyl_transf_3"/>
    <property type="match status" value="1"/>
</dbReference>
<accession>A0A3M2HTT1</accession>
<dbReference type="EMBL" id="RFFM01000001">
    <property type="protein sequence ID" value="RMH92438.1"/>
    <property type="molecule type" value="Genomic_DNA"/>
</dbReference>